<dbReference type="Gene3D" id="2.60.40.1730">
    <property type="entry name" value="tricorn interacting facor f3 domain"/>
    <property type="match status" value="1"/>
</dbReference>
<feature type="domain" description="Transcription initiation factor TFIID subunit 2 Ig-like" evidence="8">
    <location>
        <begin position="538"/>
        <end position="658"/>
    </location>
</feature>
<evidence type="ECO:0000256" key="4">
    <source>
        <dbReference type="ARBA" id="ARBA00023015"/>
    </source>
</evidence>
<dbReference type="PANTHER" id="PTHR15137">
    <property type="entry name" value="TRANSCRIPTION INITIATION FACTOR TFIID"/>
    <property type="match status" value="1"/>
</dbReference>
<evidence type="ECO:0000256" key="3">
    <source>
        <dbReference type="ARBA" id="ARBA00017363"/>
    </source>
</evidence>
<dbReference type="SUPFAM" id="SSF63737">
    <property type="entry name" value="Leukotriene A4 hydrolase N-terminal domain"/>
    <property type="match status" value="1"/>
</dbReference>
<feature type="domain" description="Transcription initiation factor TFIID subunit 2 TPR repeats" evidence="9">
    <location>
        <begin position="661"/>
        <end position="1020"/>
    </location>
</feature>
<gene>
    <name evidence="10" type="ORF">LOD99_4829</name>
</gene>
<evidence type="ECO:0000259" key="8">
    <source>
        <dbReference type="Pfam" id="PF25316"/>
    </source>
</evidence>
<dbReference type="AlphaFoldDB" id="A0AAV7JU86"/>
<evidence type="ECO:0000256" key="1">
    <source>
        <dbReference type="ARBA" id="ARBA00004123"/>
    </source>
</evidence>
<comment type="subcellular location">
    <subcellularLocation>
        <location evidence="1">Nucleus</location>
    </subcellularLocation>
</comment>
<dbReference type="PANTHER" id="PTHR15137:SF9">
    <property type="entry name" value="TRANSCRIPTION INITIATION FACTOR TFIID SUBUNIT 2"/>
    <property type="match status" value="1"/>
</dbReference>
<dbReference type="GO" id="GO:0003682">
    <property type="term" value="F:chromatin binding"/>
    <property type="evidence" value="ECO:0007669"/>
    <property type="project" value="TreeGrafter"/>
</dbReference>
<comment type="similarity">
    <text evidence="2">Belongs to the TAF2 family.</text>
</comment>
<dbReference type="Gene3D" id="1.10.390.10">
    <property type="entry name" value="Neutral Protease Domain 2"/>
    <property type="match status" value="1"/>
</dbReference>
<sequence length="1027" mass="117925">MRRQRSSLSDPVVCTRGFKLISQIINITDIDFRKRSISLNTQLSFIPQNPSKPTRLFLNCQQICILKLLVNGNEAKFTYIDPSLEICYNNKNRRDANYFFQSNRENVLSSDLDLPNGVGELIVSIPQSEIHSSEIIKLNIECKLDKPKGGIQFVLPPESHFSDNQTLPQGSHLYTSTHGNTSRLWFPCVDCYSELCTWEINICCPSACFALSTGDLIDHKFMVETKRKFFKYKLNIPTSAPNIGLAVGTFEVYPDPAYSQATYFYLQGLFPIVEHTVSFLKRVYDYLQDLLNLSLPYQIHKIVFVSDCTFNCLSYSSLTICDVNLLHPREIIEQAIESRKVFIQAITAQYFGCFLCPATWDDFWIVHGIKGYASGLIFKSVFGTNEYNYFIKEMIESVVDFYSQPGASTFPLYSCSGPLPTFAPTSTHPTKSYNTTDKGHSLTYMENLFHPLLSTYEELYIFQNKAALVIRMLSLRIGKDILLKVLQKILALCSQASKCPNSSEWTMMLVSTVGFLRLILTVSGKDISSFMHNWVCSSGIPSLSISYSFNRRKNSLEMEVKQDSNSNIKSKFTGPLAIVVQEIDTFYLHTIQIEDVISRHEIQFHTKLKRTKRKQKCILFNGLEIEVDLTSSELEYPLLWVKPDPQMCWMSKISIDQPTLMWMNQLKHERDVISQRDAINTLTRVYAKEVISHLVEMLLDTSVFYRVRIQCIKCLIQLLNKFYYDENPISMLDCFYKLYGSKETPSIIAPNDFSNFGHYLLQKEMPKTIAGLRNQQQQTPRDVLKFLIDLLKYNENASNDYSDDYYVASLVDAMRSSLTVPLSYFSSKSALLSPQQHFSTLSKEIIEIIRAVIHLLNTEKLLPSYQYVITCSCITTIRLFQTYGFIPMNLDFFYTYINGQYSHVQFVALIAIIDILSSIQDYQMFSDFLNYILNHDCISFRCKAIQLLISTPPFVKKRASKLNKPDLVERLWTSLNFFTAFNPQERILLANLYLVMYGRVTPACLPQSLGVVIDLKEKTAHCSLHPD</sequence>
<organism evidence="10 11">
    <name type="scientific">Oopsacas minuta</name>
    <dbReference type="NCBI Taxonomy" id="111878"/>
    <lineage>
        <taxon>Eukaryota</taxon>
        <taxon>Metazoa</taxon>
        <taxon>Porifera</taxon>
        <taxon>Hexactinellida</taxon>
        <taxon>Hexasterophora</taxon>
        <taxon>Lyssacinosida</taxon>
        <taxon>Leucopsacidae</taxon>
        <taxon>Oopsacas</taxon>
    </lineage>
</organism>
<dbReference type="InterPro" id="IPR042097">
    <property type="entry name" value="Aminopeptidase_N-like_N_sf"/>
</dbReference>
<proteinExistence type="inferred from homology"/>
<dbReference type="EMBL" id="JAKMXF010000301">
    <property type="protein sequence ID" value="KAI6651950.1"/>
    <property type="molecule type" value="Genomic_DNA"/>
</dbReference>
<evidence type="ECO:0000256" key="7">
    <source>
        <dbReference type="ARBA" id="ARBA00033345"/>
    </source>
</evidence>
<evidence type="ECO:0000313" key="11">
    <source>
        <dbReference type="Proteomes" id="UP001165289"/>
    </source>
</evidence>
<dbReference type="CDD" id="cd09839">
    <property type="entry name" value="M1_like_TAF2"/>
    <property type="match status" value="1"/>
</dbReference>
<keyword evidence="6" id="KW-0539">Nucleus</keyword>
<dbReference type="InterPro" id="IPR037813">
    <property type="entry name" value="TAF2"/>
</dbReference>
<keyword evidence="11" id="KW-1185">Reference proteome</keyword>
<comment type="caution">
    <text evidence="10">The sequence shown here is derived from an EMBL/GenBank/DDBJ whole genome shotgun (WGS) entry which is preliminary data.</text>
</comment>
<dbReference type="Pfam" id="PF25316">
    <property type="entry name" value="TAF2_3rd"/>
    <property type="match status" value="1"/>
</dbReference>
<evidence type="ECO:0000256" key="2">
    <source>
        <dbReference type="ARBA" id="ARBA00010937"/>
    </source>
</evidence>
<evidence type="ECO:0000259" key="9">
    <source>
        <dbReference type="Pfam" id="PF25577"/>
    </source>
</evidence>
<dbReference type="GO" id="GO:0006367">
    <property type="term" value="P:transcription initiation at RNA polymerase II promoter"/>
    <property type="evidence" value="ECO:0007669"/>
    <property type="project" value="TreeGrafter"/>
</dbReference>
<keyword evidence="5" id="KW-0804">Transcription</keyword>
<evidence type="ECO:0000256" key="5">
    <source>
        <dbReference type="ARBA" id="ARBA00023163"/>
    </source>
</evidence>
<dbReference type="Pfam" id="PF25577">
    <property type="entry name" value="TPR_TAF2_C"/>
    <property type="match status" value="1"/>
</dbReference>
<dbReference type="InterPro" id="IPR027268">
    <property type="entry name" value="Peptidase_M4/M1_CTD_sf"/>
</dbReference>
<evidence type="ECO:0000256" key="6">
    <source>
        <dbReference type="ARBA" id="ARBA00023242"/>
    </source>
</evidence>
<dbReference type="SUPFAM" id="SSF55486">
    <property type="entry name" value="Metalloproteases ('zincins'), catalytic domain"/>
    <property type="match status" value="1"/>
</dbReference>
<dbReference type="InterPro" id="IPR057345">
    <property type="entry name" value="Ig-like_TAF2"/>
</dbReference>
<name>A0AAV7JU86_9METZ</name>
<dbReference type="InterPro" id="IPR016024">
    <property type="entry name" value="ARM-type_fold"/>
</dbReference>
<dbReference type="GO" id="GO:0000976">
    <property type="term" value="F:transcription cis-regulatory region binding"/>
    <property type="evidence" value="ECO:0007669"/>
    <property type="project" value="TreeGrafter"/>
</dbReference>
<dbReference type="GO" id="GO:0005669">
    <property type="term" value="C:transcription factor TFIID complex"/>
    <property type="evidence" value="ECO:0007669"/>
    <property type="project" value="InterPro"/>
</dbReference>
<evidence type="ECO:0000313" key="10">
    <source>
        <dbReference type="EMBL" id="KAI6651950.1"/>
    </source>
</evidence>
<dbReference type="Proteomes" id="UP001165289">
    <property type="component" value="Unassembled WGS sequence"/>
</dbReference>
<dbReference type="GO" id="GO:0016251">
    <property type="term" value="F:RNA polymerase II general transcription initiation factor activity"/>
    <property type="evidence" value="ECO:0007669"/>
    <property type="project" value="TreeGrafter"/>
</dbReference>
<reference evidence="10 11" key="1">
    <citation type="journal article" date="2023" name="BMC Biol.">
        <title>The compact genome of the sponge Oopsacas minuta (Hexactinellida) is lacking key metazoan core genes.</title>
        <authorList>
            <person name="Santini S."/>
            <person name="Schenkelaars Q."/>
            <person name="Jourda C."/>
            <person name="Duchesne M."/>
            <person name="Belahbib H."/>
            <person name="Rocher C."/>
            <person name="Selva M."/>
            <person name="Riesgo A."/>
            <person name="Vervoort M."/>
            <person name="Leys S.P."/>
            <person name="Kodjabachian L."/>
            <person name="Le Bivic A."/>
            <person name="Borchiellini C."/>
            <person name="Claverie J.M."/>
            <person name="Renard E."/>
        </authorList>
    </citation>
    <scope>NUCLEOTIDE SEQUENCE [LARGE SCALE GENOMIC DNA]</scope>
    <source>
        <strain evidence="10">SPO-2</strain>
    </source>
</reference>
<protein>
    <recommendedName>
        <fullName evidence="3">Transcription initiation factor TFIID subunit 2</fullName>
    </recommendedName>
    <alternativeName>
        <fullName evidence="7">Transcription initiation factor TFIID 150 kDa subunit</fullName>
    </alternativeName>
</protein>
<keyword evidence="4" id="KW-0805">Transcription regulation</keyword>
<dbReference type="InterPro" id="IPR057991">
    <property type="entry name" value="TPR_TAF2_C"/>
</dbReference>
<dbReference type="SUPFAM" id="SSF48371">
    <property type="entry name" value="ARM repeat"/>
    <property type="match status" value="1"/>
</dbReference>
<accession>A0AAV7JU86</accession>